<dbReference type="InterPro" id="IPR013783">
    <property type="entry name" value="Ig-like_fold"/>
</dbReference>
<dbReference type="Pfam" id="PF17210">
    <property type="entry name" value="SdrD_B"/>
    <property type="match status" value="5"/>
</dbReference>
<feature type="domain" description="SD-repeat containing protein B" evidence="5">
    <location>
        <begin position="45"/>
        <end position="100"/>
    </location>
</feature>
<dbReference type="PANTHER" id="PTHR23303:SF15">
    <property type="entry name" value="COLOSSIN-A"/>
    <property type="match status" value="1"/>
</dbReference>
<proteinExistence type="predicted"/>
<dbReference type="Pfam" id="PF13585">
    <property type="entry name" value="CHU_C"/>
    <property type="match status" value="1"/>
</dbReference>
<evidence type="ECO:0000256" key="4">
    <source>
        <dbReference type="SAM" id="SignalP"/>
    </source>
</evidence>
<dbReference type="OrthoDB" id="1391086at2"/>
<evidence type="ECO:0000313" key="6">
    <source>
        <dbReference type="EMBL" id="SHE47821.1"/>
    </source>
</evidence>
<organism evidence="6 7">
    <name type="scientific">Psychroflexus salarius</name>
    <dbReference type="NCBI Taxonomy" id="1155689"/>
    <lineage>
        <taxon>Bacteria</taxon>
        <taxon>Pseudomonadati</taxon>
        <taxon>Bacteroidota</taxon>
        <taxon>Flavobacteriia</taxon>
        <taxon>Flavobacteriales</taxon>
        <taxon>Flavobacteriaceae</taxon>
        <taxon>Psychroflexus</taxon>
    </lineage>
</organism>
<feature type="chain" id="PRO_5012838437" evidence="4">
    <location>
        <begin position="20"/>
        <end position="2017"/>
    </location>
</feature>
<dbReference type="RefSeq" id="WP_083574458.1">
    <property type="nucleotide sequence ID" value="NZ_FQTW01000002.1"/>
</dbReference>
<evidence type="ECO:0000313" key="7">
    <source>
        <dbReference type="Proteomes" id="UP000184462"/>
    </source>
</evidence>
<evidence type="ECO:0000256" key="3">
    <source>
        <dbReference type="ARBA" id="ARBA00022729"/>
    </source>
</evidence>
<sequence>MKVKSLVLTLILTCLSVCASIAQAPDTKFIDLALEPMAETGQLTGRVYADTNGNGTQDAGEPGIQNVDVLIINSNNNGQTVQTDANGDWIADVIPGSALVFIDTTDLPVGFFQTEGVDPSVTTVVANTLVDTGKDGYTFVGQISGSLYSDVNGSGFQNAGEPNLPNVDVIIEDQFGNIQTVETDANGEWSAQVVVGDITVTIDVTDPDFPQCAFQTEGTNPSTHNIPVNTNVFSEIDGFFESAEIFGLVYNDANGNGTQDAGEAGIPGADVLVTFSSGFQTTLITDANGEYDVRVPQGSTTIEVVETDADFPTGAVQTQGTNPTTFDAICGETYNEIDGFQELGTLEGHVYLDENGSSFQDAGEPNLPNVDVIIEDVFGNIQTVETDANGDWSVVLPAGTAISTIDVTDPDFPECAFQTEGTNPTTSTIVANETISEIDGFFESAEIFGLVYNDANGNGTQDAGEAGIPGADVLVTFSSGFQTTIITDANGEYDVRVPQGSTTIEVVETDADFPTGTVQTQGTNPTTFDAVCGETYNEIDGFQELGTLEGHVYLDVNGSSFQNAGEPDLPNVDVIIEDVFGNIQTVETDANGDWSVVLPAGTVISTIDVTDPDFPECAFQTEGTNPTTSTIVANETISEIDGFFESAEIFGLVYNDANGNGTQDAGEAGIPGADVLVTFSSGFQTTIITDANGEYDVRVPQGSTTIEVVETDADFPTGTVQTQGTNPTTFDAICGETYNEVDGFIVPDDEVGVLNGHLYEDTNGNGTQDAGEPNLVSIDVEITDVNGDITIVETDANGDWSIELPIGPAISDIDQSDVDFPLDAIQTEGTDPTTTNVLASQSILSDNDGFFINTNPSTVFGHLYLDANGSGFQNATELDLPNIDVIVTDAFGNITVVETDANGDYVIDLPPGDVTLEIDLNDPDFPNCAFQTEGTNPTTLNLAPDEVITDINGFFESAEIFGLVYNDTNANGTQDTGESGIPGVDVLVTFSSGFQTTLITDANGEYDLRVPQGSTTIEVVETDADFPSGAIQLEGTNPSTFDAICGETYNEIDGFIIPNDEVGILTGHLYEDTNGNGTQDTGEPNLANIDIEITDINGDITIVATDANGDWSIELPIGDAISDIDEADPDFPVLAIQTEGTDPSTTTVLQDQTILSDNDGFFVPDETVSAQVNGHLYEDTNANGTQDAGEPDLVNIDVEVTDDFGNQQTVATDASGDWLATVTAGNITSDIDEADVDFPAGFVQTEGTDPSTTFAPPAVNTFTENDGFTDPTVLEVGILTGHLYEDTNGNGTQDTGEPNLANIDIEITDINGDITIVATDANGDWSIELPIGDAISDIDEADLDFPALAIQTEGTDPSTTTVLQDQTILSDNDGFFVPDETVSAQVNGHLYEDTNANGTQDAGEPDLVNIDVEVTDDFGNQQTVATDASGDWLATVTAGNIISDIDEADVDFPVGFVQTEGTDPSTTFAPPAVNTFTENDGFTDPTVLEVGILTGHLYEDTNGNGTQDTGEPNLANIDIEITDINGDITIVTTDANGDWSIELPIGDAISDIDEADPDFPALAIQTEGTDPSTTTVLQDQTILSDNDGFFVPDETVSAQVNGHLYEDTNGNGTQDTGEPDLANIDVELTDDFGNQQTVATDASGDWLATVTAGNITSDIDEADVDFPAGFVQTEGTDPSTTFAPPAVNTFTENDGFTDPTVLEVGILTGHLYEDTNGNGTQDTGEPNLANIDIEITDINGDITIVTTDANGDWSIELPIGDAISDIDEADPDFPALAIQTEGTDPSTTTVLQDQTILSDNDGFFVPDETVSAQVNGHLYEDTNGNGTQDTGEPDLANIDVELTDDFGNQQTVATDASGDWLATVTAGNITSDIDEADVDFPAGFVQTEGTDPSTTFAPPAVNTFTENDGFTNENIDDGLIIYNAVSADGNGKNDYFKIEGIDNFPQNTVQIFNRQGNEVYNASGYNNASIRFEGKSDGAITIQKGDLLPPGVYFYVLQYVNDQGDTKKQKGYLYLNN</sequence>
<dbReference type="InterPro" id="IPR033764">
    <property type="entry name" value="Sdr_B"/>
</dbReference>
<name>A0A1M4TTL4_9FLAO</name>
<reference evidence="6 7" key="1">
    <citation type="submission" date="2016-11" db="EMBL/GenBank/DDBJ databases">
        <authorList>
            <person name="Jaros S."/>
            <person name="Januszkiewicz K."/>
            <person name="Wedrychowicz H."/>
        </authorList>
    </citation>
    <scope>NUCLEOTIDE SEQUENCE [LARGE SCALE GENOMIC DNA]</scope>
    <source>
        <strain evidence="6 7">DSM 25661</strain>
    </source>
</reference>
<gene>
    <name evidence="6" type="ORF">SAMN05444278_10215</name>
</gene>
<dbReference type="SUPFAM" id="SSF117074">
    <property type="entry name" value="Hypothetical protein PA1324"/>
    <property type="match status" value="13"/>
</dbReference>
<dbReference type="PANTHER" id="PTHR23303">
    <property type="entry name" value="CARBOXYPEPTIDASE REGULATORY REGION-CONTAINING"/>
    <property type="match status" value="1"/>
</dbReference>
<dbReference type="InterPro" id="IPR051417">
    <property type="entry name" value="SDr/BOS_complex"/>
</dbReference>
<protein>
    <submittedName>
        <fullName evidence="6">C-terminal domain of CHU protein family protein</fullName>
    </submittedName>
</protein>
<feature type="domain" description="SD-repeat containing protein B" evidence="5">
    <location>
        <begin position="963"/>
        <end position="1021"/>
    </location>
</feature>
<keyword evidence="2" id="KW-0964">Secreted</keyword>
<feature type="signal peptide" evidence="4">
    <location>
        <begin position="1"/>
        <end position="19"/>
    </location>
</feature>
<evidence type="ECO:0000259" key="5">
    <source>
        <dbReference type="Pfam" id="PF17210"/>
    </source>
</evidence>
<keyword evidence="7" id="KW-1185">Reference proteome</keyword>
<dbReference type="Proteomes" id="UP000184462">
    <property type="component" value="Unassembled WGS sequence"/>
</dbReference>
<comment type="subcellular location">
    <subcellularLocation>
        <location evidence="1">Secreted</location>
    </subcellularLocation>
</comment>
<feature type="domain" description="SD-repeat containing protein B" evidence="5">
    <location>
        <begin position="450"/>
        <end position="526"/>
    </location>
</feature>
<accession>A0A1M4TTL4</accession>
<evidence type="ECO:0000256" key="2">
    <source>
        <dbReference type="ARBA" id="ARBA00022525"/>
    </source>
</evidence>
<keyword evidence="3 4" id="KW-0732">Signal</keyword>
<dbReference type="EMBL" id="FQTW01000002">
    <property type="protein sequence ID" value="SHE47821.1"/>
    <property type="molecule type" value="Genomic_DNA"/>
</dbReference>
<evidence type="ECO:0000256" key="1">
    <source>
        <dbReference type="ARBA" id="ARBA00004613"/>
    </source>
</evidence>
<feature type="domain" description="SD-repeat containing protein B" evidence="5">
    <location>
        <begin position="652"/>
        <end position="728"/>
    </location>
</feature>
<dbReference type="Gene3D" id="2.60.40.10">
    <property type="entry name" value="Immunoglobulins"/>
    <property type="match status" value="18"/>
</dbReference>
<dbReference type="GO" id="GO:0005576">
    <property type="term" value="C:extracellular region"/>
    <property type="evidence" value="ECO:0007669"/>
    <property type="project" value="UniProtKB-SubCell"/>
</dbReference>
<feature type="domain" description="SD-repeat containing protein B" evidence="5">
    <location>
        <begin position="248"/>
        <end position="324"/>
    </location>
</feature>
<dbReference type="STRING" id="1155689.SAMN05444278_10215"/>